<dbReference type="EMBL" id="BGPR01004406">
    <property type="protein sequence ID" value="GBM99317.1"/>
    <property type="molecule type" value="Genomic_DNA"/>
</dbReference>
<organism evidence="1 2">
    <name type="scientific">Araneus ventricosus</name>
    <name type="common">Orbweaver spider</name>
    <name type="synonym">Epeira ventricosa</name>
    <dbReference type="NCBI Taxonomy" id="182803"/>
    <lineage>
        <taxon>Eukaryota</taxon>
        <taxon>Metazoa</taxon>
        <taxon>Ecdysozoa</taxon>
        <taxon>Arthropoda</taxon>
        <taxon>Chelicerata</taxon>
        <taxon>Arachnida</taxon>
        <taxon>Araneae</taxon>
        <taxon>Araneomorphae</taxon>
        <taxon>Entelegynae</taxon>
        <taxon>Araneoidea</taxon>
        <taxon>Araneidae</taxon>
        <taxon>Araneus</taxon>
    </lineage>
</organism>
<evidence type="ECO:0000313" key="2">
    <source>
        <dbReference type="Proteomes" id="UP000499080"/>
    </source>
</evidence>
<sequence>MCLSESGQYSWDNMKNLRNPILHEVIIRGQLADNPLDLIYSYFIPTLAEGEDKEAVGDTNSLQQNVLRKWLARILLSFPPLEGPITNGTTFGAGQVYGKERESFAYK</sequence>
<accession>A0A4Y2KAI6</accession>
<reference evidence="1 2" key="1">
    <citation type="journal article" date="2019" name="Sci. Rep.">
        <title>Orb-weaving spider Araneus ventricosus genome elucidates the spidroin gene catalogue.</title>
        <authorList>
            <person name="Kono N."/>
            <person name="Nakamura H."/>
            <person name="Ohtoshi R."/>
            <person name="Moran D.A.P."/>
            <person name="Shinohara A."/>
            <person name="Yoshida Y."/>
            <person name="Fujiwara M."/>
            <person name="Mori M."/>
            <person name="Tomita M."/>
            <person name="Arakawa K."/>
        </authorList>
    </citation>
    <scope>NUCLEOTIDE SEQUENCE [LARGE SCALE GENOMIC DNA]</scope>
</reference>
<proteinExistence type="predicted"/>
<evidence type="ECO:0000313" key="1">
    <source>
        <dbReference type="EMBL" id="GBM99317.1"/>
    </source>
</evidence>
<keyword evidence="2" id="KW-1185">Reference proteome</keyword>
<comment type="caution">
    <text evidence="1">The sequence shown here is derived from an EMBL/GenBank/DDBJ whole genome shotgun (WGS) entry which is preliminary data.</text>
</comment>
<dbReference type="AlphaFoldDB" id="A0A4Y2KAI6"/>
<gene>
    <name evidence="1" type="ORF">AVEN_264622_1</name>
</gene>
<name>A0A4Y2KAI6_ARAVE</name>
<protein>
    <submittedName>
        <fullName evidence="1">Uncharacterized protein</fullName>
    </submittedName>
</protein>
<dbReference type="Proteomes" id="UP000499080">
    <property type="component" value="Unassembled WGS sequence"/>
</dbReference>